<comment type="caution">
    <text evidence="2">The sequence shown here is derived from an EMBL/GenBank/DDBJ whole genome shotgun (WGS) entry which is preliminary data.</text>
</comment>
<protein>
    <recommendedName>
        <fullName evidence="1">PiggyBac transposable element-derived protein domain-containing protein</fullName>
    </recommendedName>
</protein>
<organism evidence="2 3">
    <name type="scientific">Dryococelus australis</name>
    <dbReference type="NCBI Taxonomy" id="614101"/>
    <lineage>
        <taxon>Eukaryota</taxon>
        <taxon>Metazoa</taxon>
        <taxon>Ecdysozoa</taxon>
        <taxon>Arthropoda</taxon>
        <taxon>Hexapoda</taxon>
        <taxon>Insecta</taxon>
        <taxon>Pterygota</taxon>
        <taxon>Neoptera</taxon>
        <taxon>Polyneoptera</taxon>
        <taxon>Phasmatodea</taxon>
        <taxon>Verophasmatodea</taxon>
        <taxon>Anareolatae</taxon>
        <taxon>Phasmatidae</taxon>
        <taxon>Eurycanthinae</taxon>
        <taxon>Dryococelus</taxon>
    </lineage>
</organism>
<keyword evidence="3" id="KW-1185">Reference proteome</keyword>
<dbReference type="InterPro" id="IPR029526">
    <property type="entry name" value="PGBD"/>
</dbReference>
<evidence type="ECO:0000313" key="2">
    <source>
        <dbReference type="EMBL" id="KAJ8893103.1"/>
    </source>
</evidence>
<dbReference type="PANTHER" id="PTHR46599">
    <property type="entry name" value="PIGGYBAC TRANSPOSABLE ELEMENT-DERIVED PROTEIN 4"/>
    <property type="match status" value="1"/>
</dbReference>
<sequence length="393" mass="45174">MGWGGVLEHVTSPTQSPPSSVGEQCQPNYSVCQYVTINEMLVRFQEDISFRVYIPSKPMKYGIKIFILTDANLHYCLNAKFTTQNEPYLCRENLKNNKPELLEAFVNLKGRGVSSCMHGFSGKITLVSFVPKKGKVVNLISAMHHSQETDESTGKPVIIMDYNQTDRGVDALDKKYHKHSTGRRTRRWWWRVSPSIAVYCWTSGSRRARDRLASGLVRSRWMARDGALAVRLPWWFVCCRRRSRPLARRGRASIRGFLPSRRPWQRVPIHPVAADTIRVPPRSFLVAGIMMLIHMVAEPTSVNRSEHCILIPSFRYVDAGITMARHTLLNSQPISVESCIYHSVTSIVKYRPPHKLLHKGQLRFVHSQWMSTQWMTILLQHNLYSIVTRNDDC</sequence>
<gene>
    <name evidence="2" type="ORF">PR048_005686</name>
</gene>
<evidence type="ECO:0000313" key="3">
    <source>
        <dbReference type="Proteomes" id="UP001159363"/>
    </source>
</evidence>
<accession>A0ABQ9I8X2</accession>
<evidence type="ECO:0000259" key="1">
    <source>
        <dbReference type="Pfam" id="PF13843"/>
    </source>
</evidence>
<dbReference type="PANTHER" id="PTHR46599:SF3">
    <property type="entry name" value="PIGGYBAC TRANSPOSABLE ELEMENT-DERIVED PROTEIN 4"/>
    <property type="match status" value="1"/>
</dbReference>
<dbReference type="Proteomes" id="UP001159363">
    <property type="component" value="Chromosome 2"/>
</dbReference>
<reference evidence="2 3" key="1">
    <citation type="submission" date="2023-02" db="EMBL/GenBank/DDBJ databases">
        <title>LHISI_Scaffold_Assembly.</title>
        <authorList>
            <person name="Stuart O.P."/>
            <person name="Cleave R."/>
            <person name="Magrath M.J.L."/>
            <person name="Mikheyev A.S."/>
        </authorList>
    </citation>
    <scope>NUCLEOTIDE SEQUENCE [LARGE SCALE GENOMIC DNA]</scope>
    <source>
        <strain evidence="2">Daus_M_001</strain>
        <tissue evidence="2">Leg muscle</tissue>
    </source>
</reference>
<proteinExistence type="predicted"/>
<dbReference type="Pfam" id="PF13843">
    <property type="entry name" value="DDE_Tnp_1_7"/>
    <property type="match status" value="1"/>
</dbReference>
<dbReference type="EMBL" id="JARBHB010000002">
    <property type="protein sequence ID" value="KAJ8893103.1"/>
    <property type="molecule type" value="Genomic_DNA"/>
</dbReference>
<name>A0ABQ9I8X2_9NEOP</name>
<feature type="domain" description="PiggyBac transposable element-derived protein" evidence="1">
    <location>
        <begin position="23"/>
        <end position="87"/>
    </location>
</feature>